<dbReference type="InterPro" id="IPR036291">
    <property type="entry name" value="NAD(P)-bd_dom_sf"/>
</dbReference>
<evidence type="ECO:0000256" key="1">
    <source>
        <dbReference type="ARBA" id="ARBA00022857"/>
    </source>
</evidence>
<name>A0A2S9X662_9NEIS</name>
<keyword evidence="2" id="KW-0560">Oxidoreductase</keyword>
<evidence type="ECO:0000259" key="3">
    <source>
        <dbReference type="SMART" id="SM00829"/>
    </source>
</evidence>
<evidence type="ECO:0000256" key="2">
    <source>
        <dbReference type="ARBA" id="ARBA00023002"/>
    </source>
</evidence>
<dbReference type="InterPro" id="IPR020843">
    <property type="entry name" value="ER"/>
</dbReference>
<dbReference type="NCBIfam" id="TIGR02824">
    <property type="entry name" value="quinone_pig3"/>
    <property type="match status" value="1"/>
</dbReference>
<evidence type="ECO:0000313" key="5">
    <source>
        <dbReference type="Proteomes" id="UP000239469"/>
    </source>
</evidence>
<accession>A0A2S9X662</accession>
<keyword evidence="1" id="KW-0521">NADP</keyword>
<reference evidence="4 5" key="1">
    <citation type="submission" date="2017-01" db="EMBL/GenBank/DDBJ databases">
        <title>New insights into the genetic diversity of Chromobacterium isolated from tropical freshwater lake.</title>
        <authorList>
            <person name="Santos A.B."/>
            <person name="Nascimento A.M."/>
            <person name="Da Silva P.C."/>
        </authorList>
    </citation>
    <scope>NUCLEOTIDE SEQUENCE [LARGE SCALE GENOMIC DNA]</scope>
    <source>
        <strain evidence="4 5">56AF</strain>
    </source>
</reference>
<gene>
    <name evidence="4" type="ORF">BUE93_08010</name>
</gene>
<dbReference type="CDD" id="cd05276">
    <property type="entry name" value="p53_inducible_oxidoreductase"/>
    <property type="match status" value="1"/>
</dbReference>
<comment type="caution">
    <text evidence="4">The sequence shown here is derived from an EMBL/GenBank/DDBJ whole genome shotgun (WGS) entry which is preliminary data.</text>
</comment>
<dbReference type="InterPro" id="IPR013149">
    <property type="entry name" value="ADH-like_C"/>
</dbReference>
<dbReference type="InterPro" id="IPR013154">
    <property type="entry name" value="ADH-like_N"/>
</dbReference>
<dbReference type="InterPro" id="IPR014189">
    <property type="entry name" value="Quinone_OxRdtase_PIG3"/>
</dbReference>
<dbReference type="Gene3D" id="3.90.180.10">
    <property type="entry name" value="Medium-chain alcohol dehydrogenases, catalytic domain"/>
    <property type="match status" value="1"/>
</dbReference>
<dbReference type="Gene3D" id="3.40.50.720">
    <property type="entry name" value="NAD(P)-binding Rossmann-like Domain"/>
    <property type="match status" value="1"/>
</dbReference>
<dbReference type="InterPro" id="IPR011032">
    <property type="entry name" value="GroES-like_sf"/>
</dbReference>
<dbReference type="SUPFAM" id="SSF50129">
    <property type="entry name" value="GroES-like"/>
    <property type="match status" value="1"/>
</dbReference>
<dbReference type="Proteomes" id="UP000239469">
    <property type="component" value="Unassembled WGS sequence"/>
</dbReference>
<sequence length="332" mass="35156">MMMQAVVQRTPGGVETMDIGEWPRPQLAAGKLLVRVMAAGVNRADLVQREGRYPPPPGASPLMGLEVAGWVEEAADGSAFQPGDAVFGLVEGGGYAEYVLMEEALAIAKPDELSWVEAASLPEAWMTAWFNLVEKAQLQACERVLVHAGASGVGAAAIQLAGMLGAEAFASAGGEQKLAFCREMGARQVFNYRETAAFGDLVKSWGGADAILDPVGASYLAENLQALNPDGRLVNIGLMGGLKAELDFGRLLMKRLSLIGSTLRPQPLAVKAGLAGALRERILPAILDGRLRAVVDSSYPWTQVADAHQYVAENRNLGKVVLTMFPTQAGEA</sequence>
<organism evidence="4 5">
    <name type="scientific">Chromobacterium amazonense</name>
    <dbReference type="NCBI Taxonomy" id="1382803"/>
    <lineage>
        <taxon>Bacteria</taxon>
        <taxon>Pseudomonadati</taxon>
        <taxon>Pseudomonadota</taxon>
        <taxon>Betaproteobacteria</taxon>
        <taxon>Neisseriales</taxon>
        <taxon>Chromobacteriaceae</taxon>
        <taxon>Chromobacterium</taxon>
    </lineage>
</organism>
<dbReference type="EMBL" id="MTBD01000017">
    <property type="protein sequence ID" value="PRP71222.1"/>
    <property type="molecule type" value="Genomic_DNA"/>
</dbReference>
<dbReference type="PANTHER" id="PTHR48106">
    <property type="entry name" value="QUINONE OXIDOREDUCTASE PIG3-RELATED"/>
    <property type="match status" value="1"/>
</dbReference>
<dbReference type="SMART" id="SM00829">
    <property type="entry name" value="PKS_ER"/>
    <property type="match status" value="1"/>
</dbReference>
<feature type="domain" description="Enoyl reductase (ER)" evidence="3">
    <location>
        <begin position="12"/>
        <end position="322"/>
    </location>
</feature>
<dbReference type="GO" id="GO:0070402">
    <property type="term" value="F:NADPH binding"/>
    <property type="evidence" value="ECO:0007669"/>
    <property type="project" value="TreeGrafter"/>
</dbReference>
<dbReference type="Pfam" id="PF00107">
    <property type="entry name" value="ADH_zinc_N"/>
    <property type="match status" value="1"/>
</dbReference>
<dbReference type="SUPFAM" id="SSF51735">
    <property type="entry name" value="NAD(P)-binding Rossmann-fold domains"/>
    <property type="match status" value="1"/>
</dbReference>
<dbReference type="OrthoDB" id="9780520at2"/>
<dbReference type="AlphaFoldDB" id="A0A2S9X662"/>
<dbReference type="Pfam" id="PF08240">
    <property type="entry name" value="ADH_N"/>
    <property type="match status" value="1"/>
</dbReference>
<proteinExistence type="predicted"/>
<protein>
    <submittedName>
        <fullName evidence="4">NAD(P)H-quinone oxidoreductase</fullName>
    </submittedName>
</protein>
<evidence type="ECO:0000313" key="4">
    <source>
        <dbReference type="EMBL" id="PRP71222.1"/>
    </source>
</evidence>
<dbReference type="PANTHER" id="PTHR48106:SF18">
    <property type="entry name" value="QUINONE OXIDOREDUCTASE PIG3"/>
    <property type="match status" value="1"/>
</dbReference>
<dbReference type="GO" id="GO:0016651">
    <property type="term" value="F:oxidoreductase activity, acting on NAD(P)H"/>
    <property type="evidence" value="ECO:0007669"/>
    <property type="project" value="TreeGrafter"/>
</dbReference>